<feature type="transmembrane region" description="Helical" evidence="1">
    <location>
        <begin position="67"/>
        <end position="88"/>
    </location>
</feature>
<keyword evidence="3" id="KW-1185">Reference proteome</keyword>
<dbReference type="EMBL" id="SIJK02000011">
    <property type="protein sequence ID" value="MBP1465749.1"/>
    <property type="molecule type" value="Genomic_DNA"/>
</dbReference>
<name>A0ABS4D8H8_9CHLR</name>
<reference evidence="2 3" key="1">
    <citation type="submission" date="2021-03" db="EMBL/GenBank/DDBJ databases">
        <authorList>
            <person name="Grouzdev D.S."/>
        </authorList>
    </citation>
    <scope>NUCLEOTIDE SEQUENCE [LARGE SCALE GENOMIC DNA]</scope>
    <source>
        <strain evidence="2 3">M50-1</strain>
    </source>
</reference>
<keyword evidence="1" id="KW-0812">Transmembrane</keyword>
<sequence>MSSARPTFTILRRLQRRENIFAAHRTHVYQRLVIAGWSHRSVTLLYLGWAVLGVIIALLWIRGVPGSAIAAIIVPLLSAALLWSTVVVTERTVGQRNAV</sequence>
<evidence type="ECO:0000256" key="1">
    <source>
        <dbReference type="SAM" id="Phobius"/>
    </source>
</evidence>
<accession>A0ABS4D8H8</accession>
<evidence type="ECO:0000313" key="3">
    <source>
        <dbReference type="Proteomes" id="UP001193081"/>
    </source>
</evidence>
<protein>
    <submittedName>
        <fullName evidence="2">Uncharacterized protein</fullName>
    </submittedName>
</protein>
<organism evidence="2 3">
    <name type="scientific">Candidatus Chloroploca mongolica</name>
    <dbReference type="NCBI Taxonomy" id="2528176"/>
    <lineage>
        <taxon>Bacteria</taxon>
        <taxon>Bacillati</taxon>
        <taxon>Chloroflexota</taxon>
        <taxon>Chloroflexia</taxon>
        <taxon>Chloroflexales</taxon>
        <taxon>Chloroflexineae</taxon>
        <taxon>Oscillochloridaceae</taxon>
        <taxon>Candidatus Chloroploca</taxon>
    </lineage>
</organism>
<gene>
    <name evidence="2" type="ORF">EYB53_008530</name>
</gene>
<dbReference type="RefSeq" id="WP_205712610.1">
    <property type="nucleotide sequence ID" value="NZ_SIJK02000011.1"/>
</dbReference>
<evidence type="ECO:0000313" key="2">
    <source>
        <dbReference type="EMBL" id="MBP1465749.1"/>
    </source>
</evidence>
<comment type="caution">
    <text evidence="2">The sequence shown here is derived from an EMBL/GenBank/DDBJ whole genome shotgun (WGS) entry which is preliminary data.</text>
</comment>
<keyword evidence="1" id="KW-1133">Transmembrane helix</keyword>
<dbReference type="Proteomes" id="UP001193081">
    <property type="component" value="Unassembled WGS sequence"/>
</dbReference>
<proteinExistence type="predicted"/>
<keyword evidence="1" id="KW-0472">Membrane</keyword>
<feature type="transmembrane region" description="Helical" evidence="1">
    <location>
        <begin position="44"/>
        <end position="61"/>
    </location>
</feature>